<organism evidence="2">
    <name type="scientific">Oryza punctata</name>
    <name type="common">Red rice</name>
    <dbReference type="NCBI Taxonomy" id="4537"/>
    <lineage>
        <taxon>Eukaryota</taxon>
        <taxon>Viridiplantae</taxon>
        <taxon>Streptophyta</taxon>
        <taxon>Embryophyta</taxon>
        <taxon>Tracheophyta</taxon>
        <taxon>Spermatophyta</taxon>
        <taxon>Magnoliopsida</taxon>
        <taxon>Liliopsida</taxon>
        <taxon>Poales</taxon>
        <taxon>Poaceae</taxon>
        <taxon>BOP clade</taxon>
        <taxon>Oryzoideae</taxon>
        <taxon>Oryzeae</taxon>
        <taxon>Oryzinae</taxon>
        <taxon>Oryza</taxon>
    </lineage>
</organism>
<dbReference type="Proteomes" id="UP000026962">
    <property type="component" value="Chromosome 1"/>
</dbReference>
<dbReference type="PANTHER" id="PTHR34480">
    <property type="entry name" value="OS01G0967800 PROTEIN-RELATED"/>
    <property type="match status" value="1"/>
</dbReference>
<dbReference type="AlphaFoldDB" id="A0A0E0JU62"/>
<dbReference type="EnsemblPlants" id="OPUNC01G44250.2">
    <property type="protein sequence ID" value="OPUNC01G44250.2"/>
    <property type="gene ID" value="OPUNC01G44250"/>
</dbReference>
<name>A0A0E0JU62_ORYPU</name>
<feature type="region of interest" description="Disordered" evidence="1">
    <location>
        <begin position="215"/>
        <end position="240"/>
    </location>
</feature>
<reference evidence="2" key="1">
    <citation type="submission" date="2015-04" db="UniProtKB">
        <authorList>
            <consortium name="EnsemblPlants"/>
        </authorList>
    </citation>
    <scope>IDENTIFICATION</scope>
</reference>
<evidence type="ECO:0000313" key="3">
    <source>
        <dbReference type="Proteomes" id="UP000026962"/>
    </source>
</evidence>
<feature type="compositionally biased region" description="Polar residues" evidence="1">
    <location>
        <begin position="312"/>
        <end position="321"/>
    </location>
</feature>
<keyword evidence="3" id="KW-1185">Reference proteome</keyword>
<feature type="compositionally biased region" description="Basic residues" evidence="1">
    <location>
        <begin position="1"/>
        <end position="14"/>
    </location>
</feature>
<dbReference type="Gramene" id="OPUNC01G44250.2">
    <property type="protein sequence ID" value="OPUNC01G44250.2"/>
    <property type="gene ID" value="OPUNC01G44250"/>
</dbReference>
<dbReference type="PANTHER" id="PTHR34480:SF14">
    <property type="entry name" value="OS01G0967800 PROTEIN"/>
    <property type="match status" value="1"/>
</dbReference>
<evidence type="ECO:0000313" key="2">
    <source>
        <dbReference type="EnsemblPlants" id="OPUNC01G44250.2"/>
    </source>
</evidence>
<proteinExistence type="predicted"/>
<feature type="region of interest" description="Disordered" evidence="1">
    <location>
        <begin position="281"/>
        <end position="321"/>
    </location>
</feature>
<accession>A0A0E0JU62</accession>
<evidence type="ECO:0000256" key="1">
    <source>
        <dbReference type="SAM" id="MobiDB-lite"/>
    </source>
</evidence>
<sequence>MPPKNRHRSKKKKIMAPSPAIAAGDKHATNPNPRRRRAARAEEDNSNDDDVVAVATAQQDNDDDDAHIMTKKNVEESDLVIQKLNELGLGEDISYQEVDGYFDQLLEEHPPVDTSTQLNFDQLDVLDAYHALYRIKYYEAVSVSELNHDELTEQYPFNILINGEVITGFEKYGTFGLLDKEKVFMCFSDDTFDWFFHPDYCTLASLDDYQRLGGRSGEEQAAQGKAAPHRREAGGGSQAYPPMCRPLLSASHPYSRWLRVRTAARVEPSQCQRPVLTGPAQKKVVSMPRNKQAKEKKTRVLRSRPVPPTRKPSFSSANSHSTPICLDECHSNTVAQDDDMVQDNNLTVINQINDAAARKNVEEANLVIQELNQLGLGEDISYEEFDGYFNRLLEEHPPVDISTQLDFDQLDVLDAHHAFYRIKYYEWSQAPGSMLNRDELIEQYPFNILEKGEVLSGTFDLHEKDEILMWSDGAFDWFFHPDYCKLAALDDYQRLGYRYVNWDMYHKFLHTYKVEKDYLKYCKELSEKFKWGRISTRGAYQAFKIATEFPNITPELAYLGFHELEYSMNYDVCHFKELDGVHFEIWLRVNKQKMSFRDALMEVYELNRFPIRQNRMKYALENDCSKLEEEFYTCTACVTEDVAEDDVQGLIAQAIKRMMDKPLFYEDYIRKKMNIARVIGLITAVCRYTAYGGYEGIRLLMWQRPT</sequence>
<dbReference type="HOGENOM" id="CLU_390991_0_0_1"/>
<protein>
    <submittedName>
        <fullName evidence="2">Uncharacterized protein</fullName>
    </submittedName>
</protein>
<reference evidence="2" key="2">
    <citation type="submission" date="2018-05" db="EMBL/GenBank/DDBJ databases">
        <title>OpunRS2 (Oryza punctata Reference Sequence Version 2).</title>
        <authorList>
            <person name="Zhang J."/>
            <person name="Kudrna D."/>
            <person name="Lee S."/>
            <person name="Talag J."/>
            <person name="Welchert J."/>
            <person name="Wing R.A."/>
        </authorList>
    </citation>
    <scope>NUCLEOTIDE SEQUENCE [LARGE SCALE GENOMIC DNA]</scope>
</reference>
<feature type="region of interest" description="Disordered" evidence="1">
    <location>
        <begin position="1"/>
        <end position="50"/>
    </location>
</feature>